<dbReference type="Gene3D" id="3.40.50.1820">
    <property type="entry name" value="alpha/beta hydrolase"/>
    <property type="match status" value="1"/>
</dbReference>
<dbReference type="InParanoid" id="C3XX26"/>
<evidence type="ECO:0000313" key="5">
    <source>
        <dbReference type="EMBL" id="EEN67286.1"/>
    </source>
</evidence>
<evidence type="ECO:0000259" key="4">
    <source>
        <dbReference type="Pfam" id="PF00135"/>
    </source>
</evidence>
<dbReference type="AlphaFoldDB" id="C3XX26"/>
<dbReference type="InterPro" id="IPR050309">
    <property type="entry name" value="Type-B_Carboxylest/Lipase"/>
</dbReference>
<protein>
    <recommendedName>
        <fullName evidence="3">Carboxylic ester hydrolase</fullName>
        <ecNumber evidence="3">3.1.1.-</ecNumber>
    </recommendedName>
</protein>
<dbReference type="PROSITE" id="PS00122">
    <property type="entry name" value="CARBOXYLESTERASE_B_1"/>
    <property type="match status" value="1"/>
</dbReference>
<name>C3XX26_BRAFL</name>
<gene>
    <name evidence="5" type="ORF">BRAFLDRAFT_278113</name>
</gene>
<dbReference type="eggNOG" id="KOG1516">
    <property type="taxonomic scope" value="Eukaryota"/>
</dbReference>
<dbReference type="SUPFAM" id="SSF53474">
    <property type="entry name" value="alpha/beta-Hydrolases"/>
    <property type="match status" value="1"/>
</dbReference>
<keyword evidence="2 3" id="KW-0378">Hydrolase</keyword>
<accession>C3XX26</accession>
<dbReference type="InterPro" id="IPR019826">
    <property type="entry name" value="Carboxylesterase_B_AS"/>
</dbReference>
<organism>
    <name type="scientific">Branchiostoma floridae</name>
    <name type="common">Florida lancelet</name>
    <name type="synonym">Amphioxus</name>
    <dbReference type="NCBI Taxonomy" id="7739"/>
    <lineage>
        <taxon>Eukaryota</taxon>
        <taxon>Metazoa</taxon>
        <taxon>Chordata</taxon>
        <taxon>Cephalochordata</taxon>
        <taxon>Leptocardii</taxon>
        <taxon>Amphioxiformes</taxon>
        <taxon>Branchiostomatidae</taxon>
        <taxon>Branchiostoma</taxon>
    </lineage>
</organism>
<dbReference type="InterPro" id="IPR002018">
    <property type="entry name" value="CarbesteraseB"/>
</dbReference>
<dbReference type="EMBL" id="GG666471">
    <property type="protein sequence ID" value="EEN67286.1"/>
    <property type="molecule type" value="Genomic_DNA"/>
</dbReference>
<evidence type="ECO:0000256" key="1">
    <source>
        <dbReference type="ARBA" id="ARBA00005964"/>
    </source>
</evidence>
<evidence type="ECO:0000256" key="3">
    <source>
        <dbReference type="RuleBase" id="RU361235"/>
    </source>
</evidence>
<feature type="domain" description="Carboxylesterase type B" evidence="4">
    <location>
        <begin position="1"/>
        <end position="400"/>
    </location>
</feature>
<proteinExistence type="inferred from homology"/>
<dbReference type="GO" id="GO:0016787">
    <property type="term" value="F:hydrolase activity"/>
    <property type="evidence" value="ECO:0007669"/>
    <property type="project" value="UniProtKB-KW"/>
</dbReference>
<dbReference type="FunFam" id="3.40.50.1820:FF:000128">
    <property type="entry name" value="Carboxylic ester hydrolase"/>
    <property type="match status" value="1"/>
</dbReference>
<dbReference type="EC" id="3.1.1.-" evidence="3"/>
<dbReference type="PANTHER" id="PTHR11559">
    <property type="entry name" value="CARBOXYLESTERASE"/>
    <property type="match status" value="1"/>
</dbReference>
<sequence>MVWLHGGGLAIGSADTYPAEIPTSLNNVVMVTINYRLGNLGFLPTRDAETDGNVALMDMAKALQWVQANIRNFGGDPDRVTIFGQSGGAWGVSLLVMSPETRGLYRRAISQSGVAGLGASRRGDTTKTETLAASLNCTTTSFDDMMSCLRSKPAHDVLELDAPVPIVGGSFLPDADDLWDIMYKKEVNEVDYLLGTTDGEFSYGLLGTVPEVTADGLNRTVLSAILPAQLNFPVIDQYMNPDSDDPIYTRDRFIQLMTDNRFTATTVLMAQAVAAHDTARVYQYEFQHHTTSVSPERPSYAKADHGDDLFYMFGIPLLRDDTGNSWKYSFTQEERDLSLDMMAYWVNFAANGDPSDSTGAARMRNLVTWPRFMTSSQSYLKLDVTSSADVKLRESNMKFWNEEVPRLMGKQVTTGGAEKYTWSFLLVAGAFSAVVSLLQ</sequence>
<dbReference type="Pfam" id="PF00135">
    <property type="entry name" value="COesterase"/>
    <property type="match status" value="1"/>
</dbReference>
<reference evidence="5" key="1">
    <citation type="journal article" date="2008" name="Nature">
        <title>The amphioxus genome and the evolution of the chordate karyotype.</title>
        <authorList>
            <consortium name="US DOE Joint Genome Institute (JGI-PGF)"/>
            <person name="Putnam N.H."/>
            <person name="Butts T."/>
            <person name="Ferrier D.E.K."/>
            <person name="Furlong R.F."/>
            <person name="Hellsten U."/>
            <person name="Kawashima T."/>
            <person name="Robinson-Rechavi M."/>
            <person name="Shoguchi E."/>
            <person name="Terry A."/>
            <person name="Yu J.-K."/>
            <person name="Benito-Gutierrez E.L."/>
            <person name="Dubchak I."/>
            <person name="Garcia-Fernandez J."/>
            <person name="Gibson-Brown J.J."/>
            <person name="Grigoriev I.V."/>
            <person name="Horton A.C."/>
            <person name="de Jong P.J."/>
            <person name="Jurka J."/>
            <person name="Kapitonov V.V."/>
            <person name="Kohara Y."/>
            <person name="Kuroki Y."/>
            <person name="Lindquist E."/>
            <person name="Lucas S."/>
            <person name="Osoegawa K."/>
            <person name="Pennacchio L.A."/>
            <person name="Salamov A.A."/>
            <person name="Satou Y."/>
            <person name="Sauka-Spengler T."/>
            <person name="Schmutz J."/>
            <person name="Shin-I T."/>
            <person name="Toyoda A."/>
            <person name="Bronner-Fraser M."/>
            <person name="Fujiyama A."/>
            <person name="Holland L.Z."/>
            <person name="Holland P.W.H."/>
            <person name="Satoh N."/>
            <person name="Rokhsar D.S."/>
        </authorList>
    </citation>
    <scope>NUCLEOTIDE SEQUENCE [LARGE SCALE GENOMIC DNA]</scope>
    <source>
        <strain evidence="5">S238N-H82</strain>
        <tissue evidence="5">Testes</tissue>
    </source>
</reference>
<evidence type="ECO:0000256" key="2">
    <source>
        <dbReference type="ARBA" id="ARBA00022801"/>
    </source>
</evidence>
<dbReference type="InterPro" id="IPR029058">
    <property type="entry name" value="AB_hydrolase_fold"/>
</dbReference>
<comment type="similarity">
    <text evidence="1 3">Belongs to the type-B carboxylesterase/lipase family.</text>
</comment>